<name>A0ABW1X2N9_9ACTN</name>
<dbReference type="EMBL" id="JBHSUA010000009">
    <property type="protein sequence ID" value="MFC6396467.1"/>
    <property type="molecule type" value="Genomic_DNA"/>
</dbReference>
<evidence type="ECO:0000313" key="5">
    <source>
        <dbReference type="Proteomes" id="UP001596266"/>
    </source>
</evidence>
<dbReference type="PANTHER" id="PTHR10584:SF166">
    <property type="entry name" value="RIBOKINASE"/>
    <property type="match status" value="1"/>
</dbReference>
<organism evidence="4 5">
    <name type="scientific">Luteococcus sanguinis</name>
    <dbReference type="NCBI Taxonomy" id="174038"/>
    <lineage>
        <taxon>Bacteria</taxon>
        <taxon>Bacillati</taxon>
        <taxon>Actinomycetota</taxon>
        <taxon>Actinomycetes</taxon>
        <taxon>Propionibacteriales</taxon>
        <taxon>Propionibacteriaceae</taxon>
        <taxon>Luteococcus</taxon>
    </lineage>
</organism>
<dbReference type="GO" id="GO:0016301">
    <property type="term" value="F:kinase activity"/>
    <property type="evidence" value="ECO:0007669"/>
    <property type="project" value="UniProtKB-KW"/>
</dbReference>
<gene>
    <name evidence="4" type="ORF">ACFP57_05620</name>
</gene>
<accession>A0ABW1X2N9</accession>
<dbReference type="SUPFAM" id="SSF53613">
    <property type="entry name" value="Ribokinase-like"/>
    <property type="match status" value="1"/>
</dbReference>
<protein>
    <submittedName>
        <fullName evidence="4">PfkB family carbohydrate kinase</fullName>
    </submittedName>
</protein>
<proteinExistence type="predicted"/>
<keyword evidence="5" id="KW-1185">Reference proteome</keyword>
<sequence length="309" mass="32359">MARVIHTGQALVDVVVDIPALPWRGDNSMATSYNRYAGGATNILVASARTGAASVHAGAHGTGLNGDLIRQVMAAEHITVSAPPVETADTGICFVMIEPNAERTFVTTQGAERMISVESLATCSPEPGDLVNVTGYSFVLPATRDPLLAWLDTLASGVQLVLDPGAAFSALPRPIRERVLARTDVWTSNADEAYQLSAVHGMKESAKACAHFLPKDAVTIVRDGKEGCAVRIGGTTTMLPGYPQKPVDTNGAGDCHTGVLNAEFTLNGGDWLAAARRANAAAAVKVTRKGPATSPTRAEVDDFLANWKG</sequence>
<evidence type="ECO:0000256" key="1">
    <source>
        <dbReference type="ARBA" id="ARBA00022679"/>
    </source>
</evidence>
<evidence type="ECO:0000259" key="3">
    <source>
        <dbReference type="Pfam" id="PF00294"/>
    </source>
</evidence>
<dbReference type="RefSeq" id="WP_343884893.1">
    <property type="nucleotide sequence ID" value="NZ_BAAAKI010000004.1"/>
</dbReference>
<dbReference type="Proteomes" id="UP001596266">
    <property type="component" value="Unassembled WGS sequence"/>
</dbReference>
<keyword evidence="1" id="KW-0808">Transferase</keyword>
<dbReference type="Gene3D" id="3.40.1190.20">
    <property type="match status" value="1"/>
</dbReference>
<keyword evidence="2 4" id="KW-0418">Kinase</keyword>
<dbReference type="InterPro" id="IPR011611">
    <property type="entry name" value="PfkB_dom"/>
</dbReference>
<feature type="domain" description="Carbohydrate kinase PfkB" evidence="3">
    <location>
        <begin position="3"/>
        <end position="294"/>
    </location>
</feature>
<comment type="caution">
    <text evidence="4">The sequence shown here is derived from an EMBL/GenBank/DDBJ whole genome shotgun (WGS) entry which is preliminary data.</text>
</comment>
<evidence type="ECO:0000313" key="4">
    <source>
        <dbReference type="EMBL" id="MFC6396467.1"/>
    </source>
</evidence>
<reference evidence="5" key="1">
    <citation type="journal article" date="2019" name="Int. J. Syst. Evol. Microbiol.">
        <title>The Global Catalogue of Microorganisms (GCM) 10K type strain sequencing project: providing services to taxonomists for standard genome sequencing and annotation.</title>
        <authorList>
            <consortium name="The Broad Institute Genomics Platform"/>
            <consortium name="The Broad Institute Genome Sequencing Center for Infectious Disease"/>
            <person name="Wu L."/>
            <person name="Ma J."/>
        </authorList>
    </citation>
    <scope>NUCLEOTIDE SEQUENCE [LARGE SCALE GENOMIC DNA]</scope>
    <source>
        <strain evidence="5">CGMCC 1.15277</strain>
    </source>
</reference>
<dbReference type="PANTHER" id="PTHR10584">
    <property type="entry name" value="SUGAR KINASE"/>
    <property type="match status" value="1"/>
</dbReference>
<dbReference type="Pfam" id="PF00294">
    <property type="entry name" value="PfkB"/>
    <property type="match status" value="1"/>
</dbReference>
<evidence type="ECO:0000256" key="2">
    <source>
        <dbReference type="ARBA" id="ARBA00022777"/>
    </source>
</evidence>
<dbReference type="InterPro" id="IPR029056">
    <property type="entry name" value="Ribokinase-like"/>
</dbReference>